<evidence type="ECO:0000313" key="2">
    <source>
        <dbReference type="Proteomes" id="UP000625930"/>
    </source>
</evidence>
<organism evidence="1 2">
    <name type="scientific">Stenotrophomonas maltophilia</name>
    <name type="common">Pseudomonas maltophilia</name>
    <name type="synonym">Xanthomonas maltophilia</name>
    <dbReference type="NCBI Taxonomy" id="40324"/>
    <lineage>
        <taxon>Bacteria</taxon>
        <taxon>Pseudomonadati</taxon>
        <taxon>Pseudomonadota</taxon>
        <taxon>Gammaproteobacteria</taxon>
        <taxon>Lysobacterales</taxon>
        <taxon>Lysobacteraceae</taxon>
        <taxon>Stenotrophomonas</taxon>
        <taxon>Stenotrophomonas maltophilia group</taxon>
    </lineage>
</organism>
<sequence length="153" mass="17237">MFGDDSTLFMRYVKGRGNAVYPWSLSIVDCYFMWLAFSKVSGSDRPLLSRISDNGRQIEDVLIADAYDIYGIDSRAAGFEVVLRHDSSGSLCYWDVHERFVIAVGGRDFLGVASPYPGDIEKHRYIEEMMHREAFGFDGPPEAIYAAISNPFS</sequence>
<name>A0A6B8J4N2_STEMA</name>
<gene>
    <name evidence="1" type="ORF">I5U67_12405</name>
</gene>
<dbReference type="Proteomes" id="UP000625930">
    <property type="component" value="Unassembled WGS sequence"/>
</dbReference>
<reference evidence="1" key="1">
    <citation type="submission" date="2020-11" db="EMBL/GenBank/DDBJ databases">
        <title>Enhanced detection system for hospital associated transmission using whole genome sequencing surveillance.</title>
        <authorList>
            <person name="Harrison L.H."/>
            <person name="Van Tyne D."/>
            <person name="Marsh J.W."/>
            <person name="Griffith M.P."/>
            <person name="Snyder D.J."/>
            <person name="Cooper V.S."/>
            <person name="Mustapha M."/>
        </authorList>
    </citation>
    <scope>NUCLEOTIDE SEQUENCE</scope>
    <source>
        <strain evidence="1">STEN00091</strain>
    </source>
</reference>
<dbReference type="EMBL" id="JADUNP010000024">
    <property type="protein sequence ID" value="MBH1652969.1"/>
    <property type="molecule type" value="Genomic_DNA"/>
</dbReference>
<dbReference type="RefSeq" id="WP_154262621.1">
    <property type="nucleotide sequence ID" value="NZ_CP040438.1"/>
</dbReference>
<accession>A0A6B8J4N2</accession>
<protein>
    <submittedName>
        <fullName evidence="1">Uncharacterized protein</fullName>
    </submittedName>
</protein>
<dbReference type="AlphaFoldDB" id="A0A6B8J4N2"/>
<proteinExistence type="predicted"/>
<comment type="caution">
    <text evidence="1">The sequence shown here is derived from an EMBL/GenBank/DDBJ whole genome shotgun (WGS) entry which is preliminary data.</text>
</comment>
<evidence type="ECO:0000313" key="1">
    <source>
        <dbReference type="EMBL" id="MBH1652969.1"/>
    </source>
</evidence>